<dbReference type="PANTHER" id="PTHR11328">
    <property type="entry name" value="MAJOR FACILITATOR SUPERFAMILY DOMAIN-CONTAINING PROTEIN"/>
    <property type="match status" value="1"/>
</dbReference>
<keyword evidence="3" id="KW-1185">Reference proteome</keyword>
<feature type="transmembrane region" description="Helical" evidence="1">
    <location>
        <begin position="259"/>
        <end position="280"/>
    </location>
</feature>
<feature type="transmembrane region" description="Helical" evidence="1">
    <location>
        <begin position="314"/>
        <end position="334"/>
    </location>
</feature>
<dbReference type="PANTHER" id="PTHR11328:SF24">
    <property type="entry name" value="MAJOR FACILITATOR SUPERFAMILY (MFS) PROFILE DOMAIN-CONTAINING PROTEIN"/>
    <property type="match status" value="1"/>
</dbReference>
<dbReference type="InterPro" id="IPR039672">
    <property type="entry name" value="MFS_2"/>
</dbReference>
<feature type="transmembrane region" description="Helical" evidence="1">
    <location>
        <begin position="80"/>
        <end position="99"/>
    </location>
</feature>
<feature type="transmembrane region" description="Helical" evidence="1">
    <location>
        <begin position="38"/>
        <end position="59"/>
    </location>
</feature>
<dbReference type="RefSeq" id="WP_305003727.1">
    <property type="nucleotide sequence ID" value="NZ_JAUQUB010000004.1"/>
</dbReference>
<feature type="transmembrane region" description="Helical" evidence="1">
    <location>
        <begin position="12"/>
        <end position="32"/>
    </location>
</feature>
<gene>
    <name evidence="2" type="ORF">Q5716_13765</name>
</gene>
<reference evidence="2 3" key="1">
    <citation type="submission" date="2023-07" db="EMBL/GenBank/DDBJ databases">
        <title>Protaetiibacter sp. nov WY-16 isolated from soil.</title>
        <authorList>
            <person name="Liu B."/>
            <person name="Wan Y."/>
        </authorList>
    </citation>
    <scope>NUCLEOTIDE SEQUENCE [LARGE SCALE GENOMIC DNA]</scope>
    <source>
        <strain evidence="2 3">WY-16</strain>
    </source>
</reference>
<dbReference type="Proteomes" id="UP001241072">
    <property type="component" value="Unassembled WGS sequence"/>
</dbReference>
<evidence type="ECO:0000313" key="2">
    <source>
        <dbReference type="EMBL" id="MDO7883297.1"/>
    </source>
</evidence>
<dbReference type="EMBL" id="JAUQUB010000004">
    <property type="protein sequence ID" value="MDO7883297.1"/>
    <property type="molecule type" value="Genomic_DNA"/>
</dbReference>
<keyword evidence="1" id="KW-0472">Membrane</keyword>
<feature type="transmembrane region" description="Helical" evidence="1">
    <location>
        <begin position="105"/>
        <end position="131"/>
    </location>
</feature>
<evidence type="ECO:0000313" key="3">
    <source>
        <dbReference type="Proteomes" id="UP001241072"/>
    </source>
</evidence>
<dbReference type="InterPro" id="IPR036259">
    <property type="entry name" value="MFS_trans_sf"/>
</dbReference>
<evidence type="ECO:0000256" key="1">
    <source>
        <dbReference type="SAM" id="Phobius"/>
    </source>
</evidence>
<organism evidence="2 3">
    <name type="scientific">Antiquaquibacter soli</name>
    <dbReference type="NCBI Taxonomy" id="3064523"/>
    <lineage>
        <taxon>Bacteria</taxon>
        <taxon>Bacillati</taxon>
        <taxon>Actinomycetota</taxon>
        <taxon>Actinomycetes</taxon>
        <taxon>Micrococcales</taxon>
        <taxon>Microbacteriaceae</taxon>
        <taxon>Antiquaquibacter</taxon>
    </lineage>
</organism>
<feature type="transmembrane region" description="Helical" evidence="1">
    <location>
        <begin position="175"/>
        <end position="195"/>
    </location>
</feature>
<accession>A0ABT9BS91</accession>
<feature type="transmembrane region" description="Helical" evidence="1">
    <location>
        <begin position="152"/>
        <end position="169"/>
    </location>
</feature>
<sequence>MATKAINSPLTYGLGNLAIMLPSTAFSLFYSFYYIDTLGLAVGLYAIARSIYVVWDAAVQPVSGFLSDKTRTRWGRRTPWIVTGIPLYALFFVLLYSVPDAVEGLGLFFWFLAFMLLFETAMAIISVNYLSLFPEIFTDANRRTRVSVIQQAFYIVALLVGTAVTPLLYDSVGFSGMAIAYAIAFVVLMVISIAFTRENPQASVEEPLPLREAFAITLKNGPFWIYNVSYTFAAAVVGLISSTIAFYAKYVLLIEGGLVSITLLTTFALVIPMAVAWYFVVRRVGILRSYKVSIAVFALTVLPLFFARDFISGLVAGAILSIGIAGHFVIPQLVQSQIIDVDAAKTGRRREGIYTAVANFMARTSALLTALAFAIVGGLFGYVSGEQAGPDPAGTFIFLTSAVPLGFLVISFVIALFLKQRDVTVPGADREDEPDAELPVQPLVP</sequence>
<feature type="transmembrane region" description="Helical" evidence="1">
    <location>
        <begin position="354"/>
        <end position="383"/>
    </location>
</feature>
<dbReference type="Pfam" id="PF13347">
    <property type="entry name" value="MFS_2"/>
    <property type="match status" value="1"/>
</dbReference>
<feature type="transmembrane region" description="Helical" evidence="1">
    <location>
        <begin position="395"/>
        <end position="418"/>
    </location>
</feature>
<feature type="transmembrane region" description="Helical" evidence="1">
    <location>
        <begin position="292"/>
        <end position="308"/>
    </location>
</feature>
<name>A0ABT9BS91_9MICO</name>
<keyword evidence="1" id="KW-1133">Transmembrane helix</keyword>
<proteinExistence type="predicted"/>
<dbReference type="SUPFAM" id="SSF103473">
    <property type="entry name" value="MFS general substrate transporter"/>
    <property type="match status" value="1"/>
</dbReference>
<dbReference type="Gene3D" id="1.20.1250.20">
    <property type="entry name" value="MFS general substrate transporter like domains"/>
    <property type="match status" value="1"/>
</dbReference>
<feature type="transmembrane region" description="Helical" evidence="1">
    <location>
        <begin position="224"/>
        <end position="247"/>
    </location>
</feature>
<keyword evidence="1" id="KW-0812">Transmembrane</keyword>
<protein>
    <submittedName>
        <fullName evidence="2">MFS transporter</fullName>
    </submittedName>
</protein>
<comment type="caution">
    <text evidence="2">The sequence shown here is derived from an EMBL/GenBank/DDBJ whole genome shotgun (WGS) entry which is preliminary data.</text>
</comment>